<feature type="transmembrane region" description="Helical" evidence="10">
    <location>
        <begin position="97"/>
        <end position="120"/>
    </location>
</feature>
<keyword evidence="7" id="KW-0406">Ion transport</keyword>
<sequence length="448" mass="50594">MEIFNSYTAVITFSLIVIISYFFNIISEKTNIPSVLLLIVTGIFIKLGLDYFGIATGGILFNALEILGIVGLIMIVLEASLDLELSRKKWPLIWKSFMVALLGLLACSFAIAFLLYFAMINNYTTALIYAIPLSVMSSAIVIPSVGELVDEKKEFMVYESTFSDILGIMYFYFLIGNVDNDNVHSVVWDVFSNIFITIVLSVVISYALVFIFQKVKTHVKLFLLIAVLLLLYSIGKMFHLSSLLIILIFGLVLNNHKVFFRGKLKKLIQIPSVNSILNNFHLVTIESAFVVRTFFFVIFGITLDLTTLLDWSVLFISLLVVVLLFGIRAIFLWLFQGKKITPEVLIAPRGLVTILLFFAIPSELQVDTFNAGILLYTVLISSMLMAMALMASGKHIEPVEAVQMAYWNEIDKEIESIPELEKNKSKEDKEIEEKEKQARENGQEHINN</sequence>
<dbReference type="GO" id="GO:0015297">
    <property type="term" value="F:antiporter activity"/>
    <property type="evidence" value="ECO:0007669"/>
    <property type="project" value="UniProtKB-KW"/>
</dbReference>
<gene>
    <name evidence="12" type="ORF">JMN32_07915</name>
</gene>
<evidence type="ECO:0000259" key="11">
    <source>
        <dbReference type="Pfam" id="PF00999"/>
    </source>
</evidence>
<organism evidence="12 13">
    <name type="scientific">Fulvivirga marina</name>
    <dbReference type="NCBI Taxonomy" id="2494733"/>
    <lineage>
        <taxon>Bacteria</taxon>
        <taxon>Pseudomonadati</taxon>
        <taxon>Bacteroidota</taxon>
        <taxon>Cytophagia</taxon>
        <taxon>Cytophagales</taxon>
        <taxon>Fulvivirgaceae</taxon>
        <taxon>Fulvivirga</taxon>
    </lineage>
</organism>
<dbReference type="Pfam" id="PF00999">
    <property type="entry name" value="Na_H_Exchanger"/>
    <property type="match status" value="1"/>
</dbReference>
<dbReference type="InterPro" id="IPR006153">
    <property type="entry name" value="Cation/H_exchanger_TM"/>
</dbReference>
<keyword evidence="13" id="KW-1185">Reference proteome</keyword>
<evidence type="ECO:0000256" key="5">
    <source>
        <dbReference type="ARBA" id="ARBA00022692"/>
    </source>
</evidence>
<evidence type="ECO:0000256" key="1">
    <source>
        <dbReference type="ARBA" id="ARBA00004651"/>
    </source>
</evidence>
<feature type="transmembrane region" description="Helical" evidence="10">
    <location>
        <begin position="219"/>
        <end position="235"/>
    </location>
</feature>
<feature type="transmembrane region" description="Helical" evidence="10">
    <location>
        <begin position="126"/>
        <end position="149"/>
    </location>
</feature>
<keyword evidence="6 10" id="KW-1133">Transmembrane helix</keyword>
<feature type="transmembrane region" description="Helical" evidence="10">
    <location>
        <begin position="161"/>
        <end position="178"/>
    </location>
</feature>
<evidence type="ECO:0000256" key="3">
    <source>
        <dbReference type="ARBA" id="ARBA00022449"/>
    </source>
</evidence>
<feature type="transmembrane region" description="Helical" evidence="10">
    <location>
        <begin position="6"/>
        <end position="23"/>
    </location>
</feature>
<evidence type="ECO:0000313" key="13">
    <source>
        <dbReference type="Proteomes" id="UP000614216"/>
    </source>
</evidence>
<comment type="caution">
    <text evidence="12">The sequence shown here is derived from an EMBL/GenBank/DDBJ whole genome shotgun (WGS) entry which is preliminary data.</text>
</comment>
<dbReference type="PANTHER" id="PTHR32507">
    <property type="entry name" value="NA(+)/H(+) ANTIPORTER 1"/>
    <property type="match status" value="1"/>
</dbReference>
<evidence type="ECO:0000256" key="4">
    <source>
        <dbReference type="ARBA" id="ARBA00022475"/>
    </source>
</evidence>
<feature type="transmembrane region" description="Helical" evidence="10">
    <location>
        <begin position="59"/>
        <end position="77"/>
    </location>
</feature>
<keyword evidence="4" id="KW-1003">Cell membrane</keyword>
<reference evidence="12" key="1">
    <citation type="submission" date="2021-01" db="EMBL/GenBank/DDBJ databases">
        <title>Fulvivirga kasyanovii gen. nov., sp nov., a novel member of the phylum Bacteroidetes isolated from seawater in a mussel farm.</title>
        <authorList>
            <person name="Zhao L.-H."/>
            <person name="Wang Z.-J."/>
        </authorList>
    </citation>
    <scope>NUCLEOTIDE SEQUENCE</scope>
    <source>
        <strain evidence="12">29W222</strain>
    </source>
</reference>
<feature type="transmembrane region" description="Helical" evidence="10">
    <location>
        <begin position="344"/>
        <end position="361"/>
    </location>
</feature>
<evidence type="ECO:0000256" key="10">
    <source>
        <dbReference type="SAM" id="Phobius"/>
    </source>
</evidence>
<dbReference type="PANTHER" id="PTHR32507:SF0">
    <property type="entry name" value="NA(+)_H(+) ANTIPORTER 2-RELATED"/>
    <property type="match status" value="1"/>
</dbReference>
<keyword evidence="3" id="KW-0050">Antiport</keyword>
<evidence type="ECO:0000256" key="9">
    <source>
        <dbReference type="SAM" id="MobiDB-lite"/>
    </source>
</evidence>
<keyword evidence="8 10" id="KW-0472">Membrane</keyword>
<protein>
    <submittedName>
        <fullName evidence="12">Cation:proton antiporter</fullName>
    </submittedName>
</protein>
<dbReference type="Gene3D" id="1.20.1530.20">
    <property type="match status" value="1"/>
</dbReference>
<comment type="subcellular location">
    <subcellularLocation>
        <location evidence="1">Cell membrane</location>
        <topology evidence="1">Multi-pass membrane protein</topology>
    </subcellularLocation>
</comment>
<evidence type="ECO:0000256" key="6">
    <source>
        <dbReference type="ARBA" id="ARBA00022989"/>
    </source>
</evidence>
<dbReference type="EMBL" id="JAEUGD010000023">
    <property type="protein sequence ID" value="MBL6446229.1"/>
    <property type="molecule type" value="Genomic_DNA"/>
</dbReference>
<feature type="transmembrane region" description="Helical" evidence="10">
    <location>
        <begin position="313"/>
        <end position="335"/>
    </location>
</feature>
<keyword evidence="5 10" id="KW-0812">Transmembrane</keyword>
<dbReference type="Proteomes" id="UP000614216">
    <property type="component" value="Unassembled WGS sequence"/>
</dbReference>
<dbReference type="GO" id="GO:0005886">
    <property type="term" value="C:plasma membrane"/>
    <property type="evidence" value="ECO:0007669"/>
    <property type="project" value="UniProtKB-SubCell"/>
</dbReference>
<keyword evidence="2" id="KW-0813">Transport</keyword>
<feature type="transmembrane region" description="Helical" evidence="10">
    <location>
        <begin position="190"/>
        <end position="212"/>
    </location>
</feature>
<feature type="transmembrane region" description="Helical" evidence="10">
    <location>
        <begin position="280"/>
        <end position="301"/>
    </location>
</feature>
<dbReference type="AlphaFoldDB" id="A0A937FUM6"/>
<feature type="domain" description="Cation/H+ exchanger transmembrane" evidence="11">
    <location>
        <begin position="18"/>
        <end position="383"/>
    </location>
</feature>
<evidence type="ECO:0000256" key="8">
    <source>
        <dbReference type="ARBA" id="ARBA00023136"/>
    </source>
</evidence>
<evidence type="ECO:0000313" key="12">
    <source>
        <dbReference type="EMBL" id="MBL6446229.1"/>
    </source>
</evidence>
<dbReference type="RefSeq" id="WP_202855769.1">
    <property type="nucleotide sequence ID" value="NZ_JAEUGD010000023.1"/>
</dbReference>
<feature type="region of interest" description="Disordered" evidence="9">
    <location>
        <begin position="418"/>
        <end position="448"/>
    </location>
</feature>
<feature type="transmembrane region" description="Helical" evidence="10">
    <location>
        <begin position="373"/>
        <end position="391"/>
    </location>
</feature>
<evidence type="ECO:0000256" key="7">
    <source>
        <dbReference type="ARBA" id="ARBA00023065"/>
    </source>
</evidence>
<dbReference type="GO" id="GO:1902600">
    <property type="term" value="P:proton transmembrane transport"/>
    <property type="evidence" value="ECO:0007669"/>
    <property type="project" value="InterPro"/>
</dbReference>
<name>A0A937FUM6_9BACT</name>
<evidence type="ECO:0000256" key="2">
    <source>
        <dbReference type="ARBA" id="ARBA00022448"/>
    </source>
</evidence>
<proteinExistence type="predicted"/>
<accession>A0A937FUM6</accession>
<feature type="transmembrane region" description="Helical" evidence="10">
    <location>
        <begin position="35"/>
        <end position="53"/>
    </location>
</feature>
<dbReference type="InterPro" id="IPR038770">
    <property type="entry name" value="Na+/solute_symporter_sf"/>
</dbReference>